<dbReference type="InterPro" id="IPR035906">
    <property type="entry name" value="MetI-like_sf"/>
</dbReference>
<dbReference type="Pfam" id="PF12911">
    <property type="entry name" value="OppC_N"/>
    <property type="match status" value="1"/>
</dbReference>
<evidence type="ECO:0000256" key="2">
    <source>
        <dbReference type="ARBA" id="ARBA00022448"/>
    </source>
</evidence>
<dbReference type="PANTHER" id="PTHR43386:SF25">
    <property type="entry name" value="PEPTIDE ABC TRANSPORTER PERMEASE PROTEIN"/>
    <property type="match status" value="1"/>
</dbReference>
<dbReference type="KEGG" id="dat:HRM2_44160"/>
<accession>C0QEX1</accession>
<evidence type="ECO:0000256" key="7">
    <source>
        <dbReference type="RuleBase" id="RU363032"/>
    </source>
</evidence>
<keyword evidence="6 7" id="KW-0472">Membrane</keyword>
<name>C0QEX1_DESAH</name>
<dbReference type="EMBL" id="CP001087">
    <property type="protein sequence ID" value="ACN17472.1"/>
    <property type="molecule type" value="Genomic_DNA"/>
</dbReference>
<dbReference type="InterPro" id="IPR050366">
    <property type="entry name" value="BP-dependent_transpt_permease"/>
</dbReference>
<keyword evidence="5 7" id="KW-1133">Transmembrane helix</keyword>
<feature type="transmembrane region" description="Helical" evidence="7">
    <location>
        <begin position="41"/>
        <end position="63"/>
    </location>
</feature>
<gene>
    <name evidence="9" type="ordered locus">HRM2_44160</name>
</gene>
<evidence type="ECO:0000256" key="3">
    <source>
        <dbReference type="ARBA" id="ARBA00022475"/>
    </source>
</evidence>
<keyword evidence="10" id="KW-1185">Reference proteome</keyword>
<dbReference type="PANTHER" id="PTHR43386">
    <property type="entry name" value="OLIGOPEPTIDE TRANSPORT SYSTEM PERMEASE PROTEIN APPC"/>
    <property type="match status" value="1"/>
</dbReference>
<feature type="transmembrane region" description="Helical" evidence="7">
    <location>
        <begin position="232"/>
        <end position="250"/>
    </location>
</feature>
<feature type="transmembrane region" description="Helical" evidence="7">
    <location>
        <begin position="106"/>
        <end position="131"/>
    </location>
</feature>
<dbReference type="GO" id="GO:0055085">
    <property type="term" value="P:transmembrane transport"/>
    <property type="evidence" value="ECO:0007669"/>
    <property type="project" value="InterPro"/>
</dbReference>
<keyword evidence="2 7" id="KW-0813">Transport</keyword>
<dbReference type="PROSITE" id="PS50928">
    <property type="entry name" value="ABC_TM1"/>
    <property type="match status" value="1"/>
</dbReference>
<evidence type="ECO:0000313" key="10">
    <source>
        <dbReference type="Proteomes" id="UP000000442"/>
    </source>
</evidence>
<proteinExistence type="inferred from homology"/>
<evidence type="ECO:0000256" key="1">
    <source>
        <dbReference type="ARBA" id="ARBA00004651"/>
    </source>
</evidence>
<sequence>MNHTESKRLSSADEAALLADAGVPPRASAWRTNLKRLGRNPLAMTGTCVFGFFLLMAFIGPWVSPHEFQAQDIASRLQPPSTTHFFGTDQFGRDIFSRIVTGSRGIFLLGGTGTILAGIVGITLGLLAGYLGGLWDEILMRILDILLAFPPLLLALVIVSSVGPNMGNLILVVAILYVPVLARVTRSMVLDIKTKEFVESAITRGEKQSHILFREILPNAIPPLLVELAMRFSYAIFLVASLGFLGLGVQPPSPDWGLQINEARSYFTRAPWMLLFPAGAISLLVVSTNLMTDGLRDILNPDAGKGTS</sequence>
<keyword evidence="3" id="KW-1003">Cell membrane</keyword>
<feature type="transmembrane region" description="Helical" evidence="7">
    <location>
        <begin position="138"/>
        <end position="160"/>
    </location>
</feature>
<feature type="domain" description="ABC transmembrane type-1" evidence="8">
    <location>
        <begin position="103"/>
        <end position="292"/>
    </location>
</feature>
<dbReference type="HOGENOM" id="CLU_028518_1_1_7"/>
<dbReference type="Gene3D" id="1.10.3720.10">
    <property type="entry name" value="MetI-like"/>
    <property type="match status" value="1"/>
</dbReference>
<evidence type="ECO:0000256" key="5">
    <source>
        <dbReference type="ARBA" id="ARBA00022989"/>
    </source>
</evidence>
<dbReference type="eggNOG" id="COG1173">
    <property type="taxonomic scope" value="Bacteria"/>
</dbReference>
<dbReference type="AlphaFoldDB" id="C0QEX1"/>
<dbReference type="InterPro" id="IPR000515">
    <property type="entry name" value="MetI-like"/>
</dbReference>
<evidence type="ECO:0000313" key="9">
    <source>
        <dbReference type="EMBL" id="ACN17472.1"/>
    </source>
</evidence>
<dbReference type="Proteomes" id="UP000000442">
    <property type="component" value="Chromosome"/>
</dbReference>
<evidence type="ECO:0000256" key="4">
    <source>
        <dbReference type="ARBA" id="ARBA00022692"/>
    </source>
</evidence>
<dbReference type="STRING" id="177437.HRM2_44160"/>
<feature type="transmembrane region" description="Helical" evidence="7">
    <location>
        <begin position="270"/>
        <end position="291"/>
    </location>
</feature>
<reference evidence="9 10" key="1">
    <citation type="journal article" date="2009" name="Environ. Microbiol.">
        <title>Genome sequence of Desulfobacterium autotrophicum HRM2, a marine sulfate reducer oxidizing organic carbon completely to carbon dioxide.</title>
        <authorList>
            <person name="Strittmatter A.W."/>
            <person name="Liesegang H."/>
            <person name="Rabus R."/>
            <person name="Decker I."/>
            <person name="Amann J."/>
            <person name="Andres S."/>
            <person name="Henne A."/>
            <person name="Fricke W.F."/>
            <person name="Martinez-Arias R."/>
            <person name="Bartels D."/>
            <person name="Goesmann A."/>
            <person name="Krause L."/>
            <person name="Puehler A."/>
            <person name="Klenk H.P."/>
            <person name="Richter M."/>
            <person name="Schuler M."/>
            <person name="Gloeckner F.O."/>
            <person name="Meyerdierks A."/>
            <person name="Gottschalk G."/>
            <person name="Amann R."/>
        </authorList>
    </citation>
    <scope>NUCLEOTIDE SEQUENCE [LARGE SCALE GENOMIC DNA]</scope>
    <source>
        <strain evidence="10">ATCC 43914 / DSM 3382 / HRM2</strain>
    </source>
</reference>
<dbReference type="RefSeq" id="WP_015906200.1">
    <property type="nucleotide sequence ID" value="NC_012108.1"/>
</dbReference>
<dbReference type="GO" id="GO:0005886">
    <property type="term" value="C:plasma membrane"/>
    <property type="evidence" value="ECO:0007669"/>
    <property type="project" value="UniProtKB-SubCell"/>
</dbReference>
<dbReference type="OrthoDB" id="9783218at2"/>
<dbReference type="CDD" id="cd06261">
    <property type="entry name" value="TM_PBP2"/>
    <property type="match status" value="1"/>
</dbReference>
<evidence type="ECO:0000256" key="6">
    <source>
        <dbReference type="ARBA" id="ARBA00023136"/>
    </source>
</evidence>
<dbReference type="Pfam" id="PF00528">
    <property type="entry name" value="BPD_transp_1"/>
    <property type="match status" value="1"/>
</dbReference>
<protein>
    <submittedName>
        <fullName evidence="9">ABC-type dipeptide transport system permease component</fullName>
    </submittedName>
</protein>
<feature type="transmembrane region" description="Helical" evidence="7">
    <location>
        <begin position="166"/>
        <end position="185"/>
    </location>
</feature>
<evidence type="ECO:0000259" key="8">
    <source>
        <dbReference type="PROSITE" id="PS50928"/>
    </source>
</evidence>
<dbReference type="InterPro" id="IPR025966">
    <property type="entry name" value="OppC_N"/>
</dbReference>
<comment type="subcellular location">
    <subcellularLocation>
        <location evidence="1 7">Cell membrane</location>
        <topology evidence="1 7">Multi-pass membrane protein</topology>
    </subcellularLocation>
</comment>
<comment type="similarity">
    <text evidence="7">Belongs to the binding-protein-dependent transport system permease family.</text>
</comment>
<dbReference type="SUPFAM" id="SSF161098">
    <property type="entry name" value="MetI-like"/>
    <property type="match status" value="1"/>
</dbReference>
<keyword evidence="4 7" id="KW-0812">Transmembrane</keyword>
<organism evidence="9 10">
    <name type="scientific">Desulforapulum autotrophicum (strain ATCC 43914 / DSM 3382 / VKM B-1955 / HRM2)</name>
    <name type="common">Desulfobacterium autotrophicum</name>
    <dbReference type="NCBI Taxonomy" id="177437"/>
    <lineage>
        <taxon>Bacteria</taxon>
        <taxon>Pseudomonadati</taxon>
        <taxon>Thermodesulfobacteriota</taxon>
        <taxon>Desulfobacteria</taxon>
        <taxon>Desulfobacterales</taxon>
        <taxon>Desulfobacteraceae</taxon>
        <taxon>Desulforapulum</taxon>
    </lineage>
</organism>